<evidence type="ECO:0000256" key="2">
    <source>
        <dbReference type="ARBA" id="ARBA00012438"/>
    </source>
</evidence>
<dbReference type="PANTHER" id="PTHR45436:SF5">
    <property type="entry name" value="SENSOR HISTIDINE KINASE TRCS"/>
    <property type="match status" value="1"/>
</dbReference>
<keyword evidence="4" id="KW-0808">Transferase</keyword>
<evidence type="ECO:0000256" key="10">
    <source>
        <dbReference type="SAM" id="SignalP"/>
    </source>
</evidence>
<accession>A0A939P634</accession>
<evidence type="ECO:0000256" key="7">
    <source>
        <dbReference type="ARBA" id="ARBA00022989"/>
    </source>
</evidence>
<keyword evidence="13" id="KW-1185">Reference proteome</keyword>
<evidence type="ECO:0000256" key="4">
    <source>
        <dbReference type="ARBA" id="ARBA00022679"/>
    </source>
</evidence>
<feature type="domain" description="Histidine kinase" evidence="11">
    <location>
        <begin position="524"/>
        <end position="629"/>
    </location>
</feature>
<dbReference type="Pfam" id="PF08376">
    <property type="entry name" value="NIT"/>
    <property type="match status" value="1"/>
</dbReference>
<dbReference type="GO" id="GO:0005886">
    <property type="term" value="C:plasma membrane"/>
    <property type="evidence" value="ECO:0007669"/>
    <property type="project" value="TreeGrafter"/>
</dbReference>
<evidence type="ECO:0000313" key="13">
    <source>
        <dbReference type="Proteomes" id="UP000669179"/>
    </source>
</evidence>
<feature type="compositionally biased region" description="Basic and acidic residues" evidence="8">
    <location>
        <begin position="642"/>
        <end position="661"/>
    </location>
</feature>
<evidence type="ECO:0000256" key="8">
    <source>
        <dbReference type="SAM" id="MobiDB-lite"/>
    </source>
</evidence>
<organism evidence="12 13">
    <name type="scientific">Actinomadura barringtoniae</name>
    <dbReference type="NCBI Taxonomy" id="1427535"/>
    <lineage>
        <taxon>Bacteria</taxon>
        <taxon>Bacillati</taxon>
        <taxon>Actinomycetota</taxon>
        <taxon>Actinomycetes</taxon>
        <taxon>Streptosporangiales</taxon>
        <taxon>Thermomonosporaceae</taxon>
        <taxon>Actinomadura</taxon>
    </lineage>
</organism>
<dbReference type="GO" id="GO:0004673">
    <property type="term" value="F:protein histidine kinase activity"/>
    <property type="evidence" value="ECO:0007669"/>
    <property type="project" value="UniProtKB-EC"/>
</dbReference>
<feature type="transmembrane region" description="Helical" evidence="9">
    <location>
        <begin position="311"/>
        <end position="333"/>
    </location>
</feature>
<sequence length="859" mass="91516">MTSPRKTKRRRSIRFSLYSLLIIPMISLVTLWAFAAQSTAAEAIHQRNIDTTNKIYGNAVQPMLLTLAQERQESVVWLSGGGTLPRTPMDAVRKKMDATIVAMNAAAKSGKFQDTLSAELKRRLADLIGKLNRISAVRGDVDSGSMTKLAAFNAYNDILDTHFRFIYLLVGDSKDQQAYQLTNVSRAMELAGREAALVGGVLVAGGRMTADERAAISKLVFERRYLESSAMSEFNRANGDPFRQVLAGTPTTSFNSVEDHIVATNTGKRLKLTPQAWQASVGTYLQQMNGALLKSRTVLSADSKNRSDATMLRLILVGGVGLVAILLTAILMLRFGRRISRDLLGLQGAARDLADQRLPGVVTRLKRGDDVDVVAEAPPLEVGKTAEVANVAAAFSTVQRTAIEAAVGQAELRKAVNGVFQNLARRNQSLLHRQLAMLDTLERKASDPDDLSDLFAIDHLTTRMRRHAEGLIILSGSTPGRGWRHPVGVLDVLRGSIGEIEDYARVEVVSTAEEGIVGAAVADVVHLLAELLENAVTFSPPNTAVEVDAGLVGRGFVVEIQDRGLGMNAEKLAGINRQLAQEPEFDLAGGEQLGLFVVGTLAHRHGINVTLQPNGYGGVTAIALLPHSLVVSPDKIGVAEQAPEHSGEYRAEHSGEHRVHQTGEYPAQSPAYATGAHSTGAHSTGAHSTGAHSMPTPPPPGQHGPAQHDPFKPPLNDPLSAPLQATAYDPLSASAHDPLSAPVPPASSAPAPPAPQSPQSTPYADASYGDAGTHAGTSGAAASAGTHAGMPRRVRRANLAPQLRDTGPQSAPDEEQQPAERQARSPERARSVMSSMQSGWRRGRASTPPPAPGSDEGER</sequence>
<dbReference type="SUPFAM" id="SSF55874">
    <property type="entry name" value="ATPase domain of HSP90 chaperone/DNA topoisomerase II/histidine kinase"/>
    <property type="match status" value="1"/>
</dbReference>
<dbReference type="PROSITE" id="PS50109">
    <property type="entry name" value="HIS_KIN"/>
    <property type="match status" value="1"/>
</dbReference>
<dbReference type="RefSeq" id="WP_208253663.1">
    <property type="nucleotide sequence ID" value="NZ_JAGEOJ010000001.1"/>
</dbReference>
<comment type="caution">
    <text evidence="12">The sequence shown here is derived from an EMBL/GenBank/DDBJ whole genome shotgun (WGS) entry which is preliminary data.</text>
</comment>
<feature type="compositionally biased region" description="Polar residues" evidence="8">
    <location>
        <begin position="676"/>
        <end position="691"/>
    </location>
</feature>
<dbReference type="InterPro" id="IPR050428">
    <property type="entry name" value="TCS_sensor_his_kinase"/>
</dbReference>
<dbReference type="Pfam" id="PF02518">
    <property type="entry name" value="HATPase_c"/>
    <property type="match status" value="1"/>
</dbReference>
<comment type="catalytic activity">
    <reaction evidence="1">
        <text>ATP + protein L-histidine = ADP + protein N-phospho-L-histidine.</text>
        <dbReference type="EC" id="2.7.13.3"/>
    </reaction>
</comment>
<dbReference type="Proteomes" id="UP000669179">
    <property type="component" value="Unassembled WGS sequence"/>
</dbReference>
<protein>
    <recommendedName>
        <fullName evidence="2">histidine kinase</fullName>
        <ecNumber evidence="2">2.7.13.3</ecNumber>
    </recommendedName>
</protein>
<dbReference type="InterPro" id="IPR003594">
    <property type="entry name" value="HATPase_dom"/>
</dbReference>
<dbReference type="EMBL" id="JAGEOJ010000001">
    <property type="protein sequence ID" value="MBO2446096.1"/>
    <property type="molecule type" value="Genomic_DNA"/>
</dbReference>
<dbReference type="InterPro" id="IPR005467">
    <property type="entry name" value="His_kinase_dom"/>
</dbReference>
<keyword evidence="5 9" id="KW-0812">Transmembrane</keyword>
<dbReference type="SMART" id="SM00387">
    <property type="entry name" value="HATPase_c"/>
    <property type="match status" value="1"/>
</dbReference>
<evidence type="ECO:0000256" key="6">
    <source>
        <dbReference type="ARBA" id="ARBA00022777"/>
    </source>
</evidence>
<keyword evidence="6" id="KW-0418">Kinase</keyword>
<dbReference type="InterPro" id="IPR013587">
    <property type="entry name" value="Nitrate/nitrite_sensing"/>
</dbReference>
<feature type="compositionally biased region" description="Low complexity" evidence="8">
    <location>
        <begin position="771"/>
        <end position="789"/>
    </location>
</feature>
<dbReference type="EC" id="2.7.13.3" evidence="2"/>
<feature type="compositionally biased region" description="Pro residues" evidence="8">
    <location>
        <begin position="741"/>
        <end position="756"/>
    </location>
</feature>
<keyword evidence="3" id="KW-0597">Phosphoprotein</keyword>
<feature type="signal peptide" evidence="10">
    <location>
        <begin position="1"/>
        <end position="35"/>
    </location>
</feature>
<proteinExistence type="predicted"/>
<dbReference type="Gene3D" id="3.30.565.10">
    <property type="entry name" value="Histidine kinase-like ATPase, C-terminal domain"/>
    <property type="match status" value="1"/>
</dbReference>
<gene>
    <name evidence="12" type="ORF">J4573_03275</name>
</gene>
<name>A0A939P634_9ACTN</name>
<evidence type="ECO:0000256" key="9">
    <source>
        <dbReference type="SAM" id="Phobius"/>
    </source>
</evidence>
<keyword evidence="9" id="KW-0472">Membrane</keyword>
<evidence type="ECO:0000313" key="12">
    <source>
        <dbReference type="EMBL" id="MBO2446096.1"/>
    </source>
</evidence>
<evidence type="ECO:0000256" key="1">
    <source>
        <dbReference type="ARBA" id="ARBA00000085"/>
    </source>
</evidence>
<evidence type="ECO:0000256" key="5">
    <source>
        <dbReference type="ARBA" id="ARBA00022692"/>
    </source>
</evidence>
<reference evidence="12" key="1">
    <citation type="submission" date="2021-03" db="EMBL/GenBank/DDBJ databases">
        <authorList>
            <person name="Kanchanasin P."/>
            <person name="Saeng-In P."/>
            <person name="Phongsopitanun W."/>
            <person name="Yuki M."/>
            <person name="Kudo T."/>
            <person name="Ohkuma M."/>
            <person name="Tanasupawat S."/>
        </authorList>
    </citation>
    <scope>NUCLEOTIDE SEQUENCE</scope>
    <source>
        <strain evidence="12">GKU 128</strain>
    </source>
</reference>
<feature type="chain" id="PRO_5037244979" description="histidine kinase" evidence="10">
    <location>
        <begin position="36"/>
        <end position="859"/>
    </location>
</feature>
<dbReference type="InterPro" id="IPR036890">
    <property type="entry name" value="HATPase_C_sf"/>
</dbReference>
<keyword evidence="10" id="KW-0732">Signal</keyword>
<evidence type="ECO:0000259" key="11">
    <source>
        <dbReference type="PROSITE" id="PS50109"/>
    </source>
</evidence>
<evidence type="ECO:0000256" key="3">
    <source>
        <dbReference type="ARBA" id="ARBA00022553"/>
    </source>
</evidence>
<feature type="compositionally biased region" description="Basic and acidic residues" evidence="8">
    <location>
        <begin position="821"/>
        <end position="830"/>
    </location>
</feature>
<feature type="region of interest" description="Disordered" evidence="8">
    <location>
        <begin position="640"/>
        <end position="859"/>
    </location>
</feature>
<keyword evidence="7 9" id="KW-1133">Transmembrane helix</keyword>
<dbReference type="GO" id="GO:0000160">
    <property type="term" value="P:phosphorelay signal transduction system"/>
    <property type="evidence" value="ECO:0007669"/>
    <property type="project" value="TreeGrafter"/>
</dbReference>
<dbReference type="PANTHER" id="PTHR45436">
    <property type="entry name" value="SENSOR HISTIDINE KINASE YKOH"/>
    <property type="match status" value="1"/>
</dbReference>
<dbReference type="AlphaFoldDB" id="A0A939P634"/>